<dbReference type="STRING" id="1316194.A0A1Q5UQ73"/>
<dbReference type="GO" id="GO:0003677">
    <property type="term" value="F:DNA binding"/>
    <property type="evidence" value="ECO:0007669"/>
    <property type="project" value="UniProtKB-KW"/>
</dbReference>
<keyword evidence="2" id="KW-0548">Nucleotidyltransferase</keyword>
<dbReference type="GO" id="GO:0006310">
    <property type="term" value="P:DNA recombination"/>
    <property type="evidence" value="ECO:0007669"/>
    <property type="project" value="UniProtKB-KW"/>
</dbReference>
<evidence type="ECO:0000256" key="5">
    <source>
        <dbReference type="ARBA" id="ARBA00022759"/>
    </source>
</evidence>
<keyword evidence="11" id="KW-0808">Transferase</keyword>
<keyword evidence="9" id="KW-0229">DNA integration</keyword>
<evidence type="ECO:0000256" key="14">
    <source>
        <dbReference type="ARBA" id="ARBA00048173"/>
    </source>
</evidence>
<evidence type="ECO:0000256" key="11">
    <source>
        <dbReference type="ARBA" id="ARBA00022932"/>
    </source>
</evidence>
<dbReference type="SUPFAM" id="SSF53098">
    <property type="entry name" value="Ribonuclease H-like"/>
    <property type="match status" value="1"/>
</dbReference>
<evidence type="ECO:0000256" key="7">
    <source>
        <dbReference type="ARBA" id="ARBA00022842"/>
    </source>
</evidence>
<keyword evidence="10" id="KW-0695">RNA-directed DNA polymerase</keyword>
<evidence type="ECO:0000256" key="3">
    <source>
        <dbReference type="ARBA" id="ARBA00022722"/>
    </source>
</evidence>
<dbReference type="GO" id="GO:0005634">
    <property type="term" value="C:nucleus"/>
    <property type="evidence" value="ECO:0007669"/>
    <property type="project" value="UniProtKB-ARBA"/>
</dbReference>
<evidence type="ECO:0000256" key="2">
    <source>
        <dbReference type="ARBA" id="ARBA00022695"/>
    </source>
</evidence>
<comment type="catalytic activity">
    <reaction evidence="15">
        <text>DNA(n) + a 2'-deoxyribonucleoside 5'-triphosphate = DNA(n+1) + diphosphate</text>
        <dbReference type="Rhea" id="RHEA:22508"/>
        <dbReference type="Rhea" id="RHEA-COMP:17339"/>
        <dbReference type="Rhea" id="RHEA-COMP:17340"/>
        <dbReference type="ChEBI" id="CHEBI:33019"/>
        <dbReference type="ChEBI" id="CHEBI:61560"/>
        <dbReference type="ChEBI" id="CHEBI:173112"/>
        <dbReference type="EC" id="2.7.7.7"/>
    </reaction>
</comment>
<keyword evidence="18" id="KW-1185">Reference proteome</keyword>
<evidence type="ECO:0000256" key="9">
    <source>
        <dbReference type="ARBA" id="ARBA00022908"/>
    </source>
</evidence>
<keyword evidence="8" id="KW-0694">RNA-binding</keyword>
<comment type="caution">
    <text evidence="17">The sequence shown here is derived from an EMBL/GenBank/DDBJ whole genome shotgun (WGS) entry which is preliminary data.</text>
</comment>
<evidence type="ECO:0000256" key="1">
    <source>
        <dbReference type="ARBA" id="ARBA00022578"/>
    </source>
</evidence>
<keyword evidence="4" id="KW-0479">Metal-binding</keyword>
<feature type="non-terminal residue" evidence="17">
    <location>
        <position position="1"/>
    </location>
</feature>
<dbReference type="InterPro" id="IPR057670">
    <property type="entry name" value="SH3_retrovirus"/>
</dbReference>
<evidence type="ECO:0000256" key="15">
    <source>
        <dbReference type="ARBA" id="ARBA00049244"/>
    </source>
</evidence>
<evidence type="ECO:0000256" key="10">
    <source>
        <dbReference type="ARBA" id="ARBA00022918"/>
    </source>
</evidence>
<evidence type="ECO:0000256" key="4">
    <source>
        <dbReference type="ARBA" id="ARBA00022723"/>
    </source>
</evidence>
<evidence type="ECO:0000256" key="8">
    <source>
        <dbReference type="ARBA" id="ARBA00022884"/>
    </source>
</evidence>
<dbReference type="PANTHER" id="PTHR42648">
    <property type="entry name" value="TRANSPOSASE, PUTATIVE-RELATED"/>
    <property type="match status" value="1"/>
</dbReference>
<comment type="catalytic activity">
    <reaction evidence="14">
        <text>DNA(n) + a 2'-deoxyribonucleoside 5'-triphosphate = DNA(n+1) + diphosphate</text>
        <dbReference type="Rhea" id="RHEA:22508"/>
        <dbReference type="Rhea" id="RHEA-COMP:17339"/>
        <dbReference type="Rhea" id="RHEA-COMP:17340"/>
        <dbReference type="ChEBI" id="CHEBI:33019"/>
        <dbReference type="ChEBI" id="CHEBI:61560"/>
        <dbReference type="ChEBI" id="CHEBI:173112"/>
        <dbReference type="EC" id="2.7.7.49"/>
    </reaction>
</comment>
<evidence type="ECO:0000256" key="12">
    <source>
        <dbReference type="ARBA" id="ARBA00023125"/>
    </source>
</evidence>
<dbReference type="GO" id="GO:0046872">
    <property type="term" value="F:metal ion binding"/>
    <property type="evidence" value="ECO:0007669"/>
    <property type="project" value="UniProtKB-KW"/>
</dbReference>
<dbReference type="InterPro" id="IPR039537">
    <property type="entry name" value="Retrotran_Ty1/copia-like"/>
</dbReference>
<keyword evidence="13" id="KW-0233">DNA recombination</keyword>
<evidence type="ECO:0000256" key="6">
    <source>
        <dbReference type="ARBA" id="ARBA00022801"/>
    </source>
</evidence>
<feature type="domain" description="Integrase catalytic" evidence="16">
    <location>
        <begin position="66"/>
        <end position="229"/>
    </location>
</feature>
<dbReference type="Gene3D" id="3.30.420.10">
    <property type="entry name" value="Ribonuclease H-like superfamily/Ribonuclease H"/>
    <property type="match status" value="1"/>
</dbReference>
<dbReference type="InterPro" id="IPR012337">
    <property type="entry name" value="RNaseH-like_sf"/>
</dbReference>
<evidence type="ECO:0000256" key="13">
    <source>
        <dbReference type="ARBA" id="ARBA00023172"/>
    </source>
</evidence>
<evidence type="ECO:0000313" key="18">
    <source>
        <dbReference type="Proteomes" id="UP000186955"/>
    </source>
</evidence>
<protein>
    <submittedName>
        <fullName evidence="17">Retrovirus-related Pol polyprotein from transposon TNT 1-94</fullName>
    </submittedName>
</protein>
<organism evidence="17 18">
    <name type="scientific">Penicillium subrubescens</name>
    <dbReference type="NCBI Taxonomy" id="1316194"/>
    <lineage>
        <taxon>Eukaryota</taxon>
        <taxon>Fungi</taxon>
        <taxon>Dikarya</taxon>
        <taxon>Ascomycota</taxon>
        <taxon>Pezizomycotina</taxon>
        <taxon>Eurotiomycetes</taxon>
        <taxon>Eurotiomycetidae</taxon>
        <taxon>Eurotiales</taxon>
        <taxon>Aspergillaceae</taxon>
        <taxon>Penicillium</taxon>
    </lineage>
</organism>
<keyword evidence="7" id="KW-0460">Magnesium</keyword>
<dbReference type="EMBL" id="MNBE01000075">
    <property type="protein sequence ID" value="OKP14621.1"/>
    <property type="molecule type" value="Genomic_DNA"/>
</dbReference>
<dbReference type="PROSITE" id="PS50994">
    <property type="entry name" value="INTEGRASE"/>
    <property type="match status" value="1"/>
</dbReference>
<proteinExistence type="predicted"/>
<dbReference type="GO" id="GO:0003887">
    <property type="term" value="F:DNA-directed DNA polymerase activity"/>
    <property type="evidence" value="ECO:0007669"/>
    <property type="project" value="UniProtKB-KW"/>
</dbReference>
<keyword evidence="12" id="KW-0238">DNA-binding</keyword>
<keyword evidence="6" id="KW-0378">Hydrolase</keyword>
<dbReference type="GO" id="GO:0003964">
    <property type="term" value="F:RNA-directed DNA polymerase activity"/>
    <property type="evidence" value="ECO:0007669"/>
    <property type="project" value="UniProtKB-KW"/>
</dbReference>
<dbReference type="PANTHER" id="PTHR42648:SF11">
    <property type="entry name" value="TRANSPOSON TY4-P GAG-POL POLYPROTEIN"/>
    <property type="match status" value="1"/>
</dbReference>
<keyword evidence="1" id="KW-0815">Transposition</keyword>
<dbReference type="GO" id="GO:0032196">
    <property type="term" value="P:transposition"/>
    <property type="evidence" value="ECO:0007669"/>
    <property type="project" value="UniProtKB-KW"/>
</dbReference>
<dbReference type="GO" id="GO:0016787">
    <property type="term" value="F:hydrolase activity"/>
    <property type="evidence" value="ECO:0007669"/>
    <property type="project" value="UniProtKB-KW"/>
</dbReference>
<dbReference type="GO" id="GO:0003723">
    <property type="term" value="F:RNA binding"/>
    <property type="evidence" value="ECO:0007669"/>
    <property type="project" value="UniProtKB-KW"/>
</dbReference>
<gene>
    <name evidence="17" type="ORF">PENSUB_13100</name>
</gene>
<accession>A0A1Q5UQ73</accession>
<dbReference type="InterPro" id="IPR036397">
    <property type="entry name" value="RNaseH_sf"/>
</dbReference>
<reference evidence="17 18" key="1">
    <citation type="submission" date="2016-10" db="EMBL/GenBank/DDBJ databases">
        <title>Genome sequence of the ascomycete fungus Penicillium subrubescens.</title>
        <authorList>
            <person name="De Vries R.P."/>
            <person name="Peng M."/>
            <person name="Dilokpimol A."/>
            <person name="Hilden K."/>
            <person name="Makela M.R."/>
            <person name="Grigoriev I."/>
            <person name="Riley R."/>
            <person name="Granchi Z."/>
        </authorList>
    </citation>
    <scope>NUCLEOTIDE SEQUENCE [LARGE SCALE GENOMIC DNA]</scope>
    <source>
        <strain evidence="17 18">CBS 132785</strain>
    </source>
</reference>
<evidence type="ECO:0000259" key="16">
    <source>
        <dbReference type="PROSITE" id="PS50994"/>
    </source>
</evidence>
<dbReference type="InterPro" id="IPR001584">
    <property type="entry name" value="Integrase_cat-core"/>
</dbReference>
<dbReference type="Proteomes" id="UP000186955">
    <property type="component" value="Unassembled WGS sequence"/>
</dbReference>
<dbReference type="GO" id="GO:0004519">
    <property type="term" value="F:endonuclease activity"/>
    <property type="evidence" value="ECO:0007669"/>
    <property type="project" value="UniProtKB-KW"/>
</dbReference>
<name>A0A1Q5UQ73_9EURO</name>
<keyword evidence="11" id="KW-0239">DNA-directed DNA polymerase</keyword>
<evidence type="ECO:0000313" key="17">
    <source>
        <dbReference type="EMBL" id="OKP14621.1"/>
    </source>
</evidence>
<dbReference type="AlphaFoldDB" id="A0A1Q5UQ73"/>
<dbReference type="Pfam" id="PF25597">
    <property type="entry name" value="SH3_retrovirus"/>
    <property type="match status" value="1"/>
</dbReference>
<keyword evidence="3" id="KW-0540">Nuclease</keyword>
<sequence>CVSQAFSLATISPELAHFRLGHVGQPTAKINHHRIGDEVQGDHEFNCEPCRLAKSKKIISHTPQKRATKPFEFLHIDLQPCKPTGIGGIDHALIICDDATRRRWAIPIKTKGSSSDVLIDWATQIFNIVGCWPFEIRTDGDLSFLRFIAWIKQKGTAFTISPPATHEQNGVAESSGHIVMQGARTLMISAPNAPAYLWPEAAMATTYVLNRIRRPGEIESPIEKWNNGLQLREAGPIDLGFLRVWFSKAYVHIPKEQRVQGKKMEPRAWIGYLVGYEGNNGHIYRIYDPSKRQVVLRRDVAFWEEPLPIRHLPSSWIAAKYASKKIV</sequence>
<keyword evidence="5" id="KW-0255">Endonuclease</keyword>
<dbReference type="GO" id="GO:0015074">
    <property type="term" value="P:DNA integration"/>
    <property type="evidence" value="ECO:0007669"/>
    <property type="project" value="UniProtKB-KW"/>
</dbReference>